<dbReference type="EMBL" id="JAVFWL010000004">
    <property type="protein sequence ID" value="KAK6750342.1"/>
    <property type="molecule type" value="Genomic_DNA"/>
</dbReference>
<accession>A0ABR1DIZ8</accession>
<proteinExistence type="predicted"/>
<gene>
    <name evidence="3" type="primary">Necator_chrIV.g15658</name>
    <name evidence="3" type="ORF">RB195_002363</name>
</gene>
<sequence>MNLIHLASEISTSAFQILILSRLLVTVNALFTAIFLLCCRSKKKAYPSAFMEGYGSKDDAPGTPDGSRDNQFRAPEQNRAPQDYPAPAGANNADFQNRAAEYGGPGARGGGGYGGAPPPGQPIVPLNIRPPPPAQNKMAGTFDPNYQTLAALNNEDVFKRKDAGGGPFLRGPVGGSAEYNGGAGSAEYGRGGGAGSAEYLRGGGSAEYRRGGAGAGAAAPARAPAVPIRAPAAKGKVAAFDPNYQTLAAINNIDVFRKGSGEAFGARY</sequence>
<feature type="compositionally biased region" description="Basic and acidic residues" evidence="1">
    <location>
        <begin position="55"/>
        <end position="71"/>
    </location>
</feature>
<dbReference type="Proteomes" id="UP001303046">
    <property type="component" value="Unassembled WGS sequence"/>
</dbReference>
<evidence type="ECO:0000313" key="4">
    <source>
        <dbReference type="Proteomes" id="UP001303046"/>
    </source>
</evidence>
<evidence type="ECO:0000256" key="1">
    <source>
        <dbReference type="SAM" id="MobiDB-lite"/>
    </source>
</evidence>
<evidence type="ECO:0000313" key="3">
    <source>
        <dbReference type="EMBL" id="KAK6750342.1"/>
    </source>
</evidence>
<keyword evidence="2" id="KW-0472">Membrane</keyword>
<feature type="transmembrane region" description="Helical" evidence="2">
    <location>
        <begin position="15"/>
        <end position="38"/>
    </location>
</feature>
<dbReference type="InterPro" id="IPR004296">
    <property type="entry name" value="DUF236"/>
</dbReference>
<name>A0ABR1DIZ8_NECAM</name>
<feature type="compositionally biased region" description="Gly residues" evidence="1">
    <location>
        <begin position="103"/>
        <end position="115"/>
    </location>
</feature>
<dbReference type="Pfam" id="PF03057">
    <property type="entry name" value="DUF236"/>
    <property type="match status" value="2"/>
</dbReference>
<comment type="caution">
    <text evidence="3">The sequence shown here is derived from an EMBL/GenBank/DDBJ whole genome shotgun (WGS) entry which is preliminary data.</text>
</comment>
<evidence type="ECO:0000256" key="2">
    <source>
        <dbReference type="SAM" id="Phobius"/>
    </source>
</evidence>
<keyword evidence="2" id="KW-0812">Transmembrane</keyword>
<reference evidence="3 4" key="1">
    <citation type="submission" date="2023-08" db="EMBL/GenBank/DDBJ databases">
        <title>A Necator americanus chromosomal reference genome.</title>
        <authorList>
            <person name="Ilik V."/>
            <person name="Petrzelkova K.J."/>
            <person name="Pardy F."/>
            <person name="Fuh T."/>
            <person name="Niatou-Singa F.S."/>
            <person name="Gouil Q."/>
            <person name="Baker L."/>
            <person name="Ritchie M.E."/>
            <person name="Jex A.R."/>
            <person name="Gazzola D."/>
            <person name="Li H."/>
            <person name="Toshio Fujiwara R."/>
            <person name="Zhan B."/>
            <person name="Aroian R.V."/>
            <person name="Pafco B."/>
            <person name="Schwarz E.M."/>
        </authorList>
    </citation>
    <scope>NUCLEOTIDE SEQUENCE [LARGE SCALE GENOMIC DNA]</scope>
    <source>
        <strain evidence="3 4">Aroian</strain>
        <tissue evidence="3">Whole animal</tissue>
    </source>
</reference>
<keyword evidence="4" id="KW-1185">Reference proteome</keyword>
<organism evidence="3 4">
    <name type="scientific">Necator americanus</name>
    <name type="common">Human hookworm</name>
    <dbReference type="NCBI Taxonomy" id="51031"/>
    <lineage>
        <taxon>Eukaryota</taxon>
        <taxon>Metazoa</taxon>
        <taxon>Ecdysozoa</taxon>
        <taxon>Nematoda</taxon>
        <taxon>Chromadorea</taxon>
        <taxon>Rhabditida</taxon>
        <taxon>Rhabditina</taxon>
        <taxon>Rhabditomorpha</taxon>
        <taxon>Strongyloidea</taxon>
        <taxon>Ancylostomatidae</taxon>
        <taxon>Bunostominae</taxon>
        <taxon>Necator</taxon>
    </lineage>
</organism>
<feature type="region of interest" description="Disordered" evidence="1">
    <location>
        <begin position="52"/>
        <end position="123"/>
    </location>
</feature>
<protein>
    <submittedName>
        <fullName evidence="3">Uncharacterized protein</fullName>
    </submittedName>
</protein>
<keyword evidence="2" id="KW-1133">Transmembrane helix</keyword>